<evidence type="ECO:0000313" key="2">
    <source>
        <dbReference type="EMBL" id="KAG2455065.1"/>
    </source>
</evidence>
<proteinExistence type="predicted"/>
<keyword evidence="3" id="KW-1185">Reference proteome</keyword>
<dbReference type="Proteomes" id="UP000613740">
    <property type="component" value="Unassembled WGS sequence"/>
</dbReference>
<feature type="region of interest" description="Disordered" evidence="1">
    <location>
        <begin position="43"/>
        <end position="194"/>
    </location>
</feature>
<dbReference type="EMBL" id="JAEHOD010000001">
    <property type="protein sequence ID" value="KAG2455065.1"/>
    <property type="molecule type" value="Genomic_DNA"/>
</dbReference>
<feature type="compositionally biased region" description="Low complexity" evidence="1">
    <location>
        <begin position="171"/>
        <end position="194"/>
    </location>
</feature>
<feature type="region of interest" description="Disordered" evidence="1">
    <location>
        <begin position="211"/>
        <end position="236"/>
    </location>
</feature>
<feature type="compositionally biased region" description="Gly residues" evidence="1">
    <location>
        <begin position="211"/>
        <end position="221"/>
    </location>
</feature>
<protein>
    <submittedName>
        <fullName evidence="2">Uncharacterized protein</fullName>
    </submittedName>
</protein>
<dbReference type="AlphaFoldDB" id="A0A835WWH8"/>
<evidence type="ECO:0000313" key="3">
    <source>
        <dbReference type="Proteomes" id="UP000613740"/>
    </source>
</evidence>
<accession>A0A835WWH8</accession>
<evidence type="ECO:0000256" key="1">
    <source>
        <dbReference type="SAM" id="MobiDB-lite"/>
    </source>
</evidence>
<comment type="caution">
    <text evidence="2">The sequence shown here is derived from an EMBL/GenBank/DDBJ whole genome shotgun (WGS) entry which is preliminary data.</text>
</comment>
<gene>
    <name evidence="2" type="ORF">HYH02_000890</name>
</gene>
<feature type="compositionally biased region" description="Low complexity" evidence="1">
    <location>
        <begin position="127"/>
        <end position="140"/>
    </location>
</feature>
<reference evidence="2" key="1">
    <citation type="journal article" date="2020" name="bioRxiv">
        <title>Comparative genomics of Chlamydomonas.</title>
        <authorList>
            <person name="Craig R.J."/>
            <person name="Hasan A.R."/>
            <person name="Ness R.W."/>
            <person name="Keightley P.D."/>
        </authorList>
    </citation>
    <scope>NUCLEOTIDE SEQUENCE</scope>
    <source>
        <strain evidence="2">CCAP 11/173</strain>
    </source>
</reference>
<feature type="compositionally biased region" description="Polar residues" evidence="1">
    <location>
        <begin position="49"/>
        <end position="72"/>
    </location>
</feature>
<sequence length="401" mass="39931">MDLERFNKRLATRSWLCSCAADWDAPARSGSSFLGAFSTPERAAATALENESPQSAPGRLSSSPEATHQQHPSQPPSGYHRAYSNVHRPRRPVQVVVVLEEDEEDEEDDGRDGGYSPHRALTMPSLSTPACAPPSRAASSTLAWAEAGGAASRSPRPTYSPAGCPPSATHGSGTASRRGSSGAVTTGGEATTGGMTPAAYVAAMRLRGTTGGMAGGGGGGTVNRSPSVTGERRRPSLSRFGITETAAGRSMSMTLVRQASLGGPGLSVTTGSPSSTSAGAYGGSLGGRCGGTGAAAGGVAAGAFSNRAVSLPAVSSFSSLRAAFLTGGSSLVPAAAAVTEPAAASAAAPESHDADTVPRVDAMHADTCCVHAAPALVSTCTPELAACGAGLMSLSSGEREA</sequence>
<name>A0A835WWH8_9CHLO</name>
<feature type="compositionally biased region" description="Acidic residues" evidence="1">
    <location>
        <begin position="99"/>
        <end position="110"/>
    </location>
</feature>
<organism evidence="2 3">
    <name type="scientific">Chlamydomonas schloesseri</name>
    <dbReference type="NCBI Taxonomy" id="2026947"/>
    <lineage>
        <taxon>Eukaryota</taxon>
        <taxon>Viridiplantae</taxon>
        <taxon>Chlorophyta</taxon>
        <taxon>core chlorophytes</taxon>
        <taxon>Chlorophyceae</taxon>
        <taxon>CS clade</taxon>
        <taxon>Chlamydomonadales</taxon>
        <taxon>Chlamydomonadaceae</taxon>
        <taxon>Chlamydomonas</taxon>
    </lineage>
</organism>